<dbReference type="InterPro" id="IPR019080">
    <property type="entry name" value="YqaJ_viral_recombinase"/>
</dbReference>
<comment type="caution">
    <text evidence="2">The sequence shown here is derived from an EMBL/GenBank/DDBJ whole genome shotgun (WGS) entry which is preliminary data.</text>
</comment>
<sequence>MIISKQDRHLYIGGSEANMIYMRYNTKTFTEWWQGKLEGIVDDSPPSLPMAVGTILEHPVIDLYELVNNVTGIREKQMVKGFARANTDYIIGNKVSDVKVTKKAKEWAEKGKVPINYKRQLIHYLYVCELESASIIAYQSDESLQDNPFQELKQENLFEIPVEITQEEIQIHHEKIQYLEFCRDMGIYPI</sequence>
<proteinExistence type="predicted"/>
<accession>A0ABU9XBU4</accession>
<evidence type="ECO:0000313" key="3">
    <source>
        <dbReference type="Proteomes" id="UP001444625"/>
    </source>
</evidence>
<keyword evidence="3" id="KW-1185">Reference proteome</keyword>
<dbReference type="InterPro" id="IPR011604">
    <property type="entry name" value="PDDEXK-like_dom_sf"/>
</dbReference>
<dbReference type="Pfam" id="PF09588">
    <property type="entry name" value="YqaJ"/>
    <property type="match status" value="1"/>
</dbReference>
<evidence type="ECO:0000259" key="1">
    <source>
        <dbReference type="Pfam" id="PF09588"/>
    </source>
</evidence>
<dbReference type="RefSeq" id="WP_345823209.1">
    <property type="nucleotide sequence ID" value="NZ_JBDIML010000001.1"/>
</dbReference>
<organism evidence="2 3">
    <name type="scientific">Ornithinibacillus xuwenensis</name>
    <dbReference type="NCBI Taxonomy" id="3144668"/>
    <lineage>
        <taxon>Bacteria</taxon>
        <taxon>Bacillati</taxon>
        <taxon>Bacillota</taxon>
        <taxon>Bacilli</taxon>
        <taxon>Bacillales</taxon>
        <taxon>Bacillaceae</taxon>
        <taxon>Ornithinibacillus</taxon>
    </lineage>
</organism>
<reference evidence="2 3" key="1">
    <citation type="submission" date="2024-05" db="EMBL/GenBank/DDBJ databases">
        <authorList>
            <person name="Haq I."/>
            <person name="Ullah Z."/>
            <person name="Ahmad R."/>
            <person name="Li M."/>
            <person name="Tong Y."/>
        </authorList>
    </citation>
    <scope>NUCLEOTIDE SEQUENCE [LARGE SCALE GENOMIC DNA]</scope>
    <source>
        <strain evidence="2 3">16A2E</strain>
    </source>
</reference>
<dbReference type="Proteomes" id="UP001444625">
    <property type="component" value="Unassembled WGS sequence"/>
</dbReference>
<feature type="domain" description="YqaJ viral recombinase" evidence="1">
    <location>
        <begin position="6"/>
        <end position="129"/>
    </location>
</feature>
<evidence type="ECO:0000313" key="2">
    <source>
        <dbReference type="EMBL" id="MEN2765735.1"/>
    </source>
</evidence>
<gene>
    <name evidence="2" type="ORF">ABC228_00920</name>
</gene>
<dbReference type="SUPFAM" id="SSF52980">
    <property type="entry name" value="Restriction endonuclease-like"/>
    <property type="match status" value="1"/>
</dbReference>
<dbReference type="InterPro" id="IPR011335">
    <property type="entry name" value="Restrct_endonuc-II-like"/>
</dbReference>
<protein>
    <submittedName>
        <fullName evidence="2">YqaJ viral recombinase family protein</fullName>
    </submittedName>
</protein>
<dbReference type="EMBL" id="JBDIML010000001">
    <property type="protein sequence ID" value="MEN2765735.1"/>
    <property type="molecule type" value="Genomic_DNA"/>
</dbReference>
<name>A0ABU9XBU4_9BACI</name>
<dbReference type="Gene3D" id="3.90.320.10">
    <property type="match status" value="1"/>
</dbReference>